<dbReference type="AlphaFoldDB" id="A0A9W8CWJ0"/>
<dbReference type="SMART" id="SM00753">
    <property type="entry name" value="PAM"/>
    <property type="match status" value="1"/>
</dbReference>
<gene>
    <name evidence="1" type="ORF">LPJ61_005180</name>
</gene>
<dbReference type="PANTHER" id="PTHR12732:SF8">
    <property type="entry name" value="NUCLEAR MRNA EXPORT PROTEIN THP1"/>
    <property type="match status" value="1"/>
</dbReference>
<dbReference type="GO" id="GO:0000973">
    <property type="term" value="P:post-transcriptional tethering of RNA polymerase II gene DNA at nuclear periphery"/>
    <property type="evidence" value="ECO:0007669"/>
    <property type="project" value="TreeGrafter"/>
</dbReference>
<dbReference type="Proteomes" id="UP001143981">
    <property type="component" value="Unassembled WGS sequence"/>
</dbReference>
<protein>
    <recommendedName>
        <fullName evidence="3">PCI domain-containing protein</fullName>
    </recommendedName>
</protein>
<dbReference type="EMBL" id="JANBOI010001559">
    <property type="protein sequence ID" value="KAJ1726446.1"/>
    <property type="molecule type" value="Genomic_DNA"/>
</dbReference>
<accession>A0A9W8CWJ0</accession>
<proteinExistence type="predicted"/>
<keyword evidence="2" id="KW-1185">Reference proteome</keyword>
<dbReference type="InterPro" id="IPR045114">
    <property type="entry name" value="Csn12-like"/>
</dbReference>
<organism evidence="1 2">
    <name type="scientific">Coemansia biformis</name>
    <dbReference type="NCBI Taxonomy" id="1286918"/>
    <lineage>
        <taxon>Eukaryota</taxon>
        <taxon>Fungi</taxon>
        <taxon>Fungi incertae sedis</taxon>
        <taxon>Zoopagomycota</taxon>
        <taxon>Kickxellomycotina</taxon>
        <taxon>Kickxellomycetes</taxon>
        <taxon>Kickxellales</taxon>
        <taxon>Kickxellaceae</taxon>
        <taxon>Coemansia</taxon>
    </lineage>
</organism>
<dbReference type="GO" id="GO:0003723">
    <property type="term" value="F:RNA binding"/>
    <property type="evidence" value="ECO:0007669"/>
    <property type="project" value="InterPro"/>
</dbReference>
<dbReference type="OrthoDB" id="5404651at2759"/>
<sequence length="411" mass="46285">MDEDVNPVASAFVNSAQEAFMFENGEALAKLFVFGEQTLEVLGSKIGAVDDFEQYVVVVSDAIFAQFTATYLRYVRDRRSAGVEDGHKRLCRLTELLVAMLNVSQGPWLLPVLRSVVLALCASSQAVCGQTSDSAVFTQTASLLLRVLIDLLSDGSALESSKRMGALFVAGLLLRVSLRTNAAPGAYASKALEVRSLWSPAFSRRDRTSYSYWLGRYYLVCYYVDLAREQLQYAFNTCPTWHFHNKRAILRHLIVANMIRGRLPTQRLLDKYDLEPVYAELARCFRKGNVAGFQRALMGNMELFRSQGNFLLLLERTELLMYRNLLQRLCRLHGGSERSRIVAYRDILAVFQVASQNPAMDSLEMESILASLVSQKLVLGYLFHHQRLLNLSRKVAFPAIEWVGTAAPRKV</sequence>
<dbReference type="Gene3D" id="1.10.10.10">
    <property type="entry name" value="Winged helix-like DNA-binding domain superfamily/Winged helix DNA-binding domain"/>
    <property type="match status" value="1"/>
</dbReference>
<dbReference type="PANTHER" id="PTHR12732">
    <property type="entry name" value="UNCHARACTERIZED PROTEASOME COMPONENT REGION PCI-CONTAINING"/>
    <property type="match status" value="1"/>
</dbReference>
<reference evidence="1" key="1">
    <citation type="submission" date="2022-07" db="EMBL/GenBank/DDBJ databases">
        <title>Phylogenomic reconstructions and comparative analyses of Kickxellomycotina fungi.</title>
        <authorList>
            <person name="Reynolds N.K."/>
            <person name="Stajich J.E."/>
            <person name="Barry K."/>
            <person name="Grigoriev I.V."/>
            <person name="Crous P."/>
            <person name="Smith M.E."/>
        </authorList>
    </citation>
    <scope>NUCLEOTIDE SEQUENCE</scope>
    <source>
        <strain evidence="1">BCRC 34381</strain>
    </source>
</reference>
<evidence type="ECO:0000313" key="2">
    <source>
        <dbReference type="Proteomes" id="UP001143981"/>
    </source>
</evidence>
<dbReference type="GO" id="GO:0016973">
    <property type="term" value="P:poly(A)+ mRNA export from nucleus"/>
    <property type="evidence" value="ECO:0007669"/>
    <property type="project" value="TreeGrafter"/>
</dbReference>
<dbReference type="GO" id="GO:0006368">
    <property type="term" value="P:transcription elongation by RNA polymerase II"/>
    <property type="evidence" value="ECO:0007669"/>
    <property type="project" value="TreeGrafter"/>
</dbReference>
<dbReference type="GO" id="GO:0003690">
    <property type="term" value="F:double-stranded DNA binding"/>
    <property type="evidence" value="ECO:0007669"/>
    <property type="project" value="InterPro"/>
</dbReference>
<comment type="caution">
    <text evidence="1">The sequence shown here is derived from an EMBL/GenBank/DDBJ whole genome shotgun (WGS) entry which is preliminary data.</text>
</comment>
<name>A0A9W8CWJ0_9FUNG</name>
<evidence type="ECO:0008006" key="3">
    <source>
        <dbReference type="Google" id="ProtNLM"/>
    </source>
</evidence>
<dbReference type="InterPro" id="IPR036388">
    <property type="entry name" value="WH-like_DNA-bd_sf"/>
</dbReference>
<dbReference type="GO" id="GO:0070390">
    <property type="term" value="C:transcription export complex 2"/>
    <property type="evidence" value="ECO:0007669"/>
    <property type="project" value="TreeGrafter"/>
</dbReference>
<evidence type="ECO:0000313" key="1">
    <source>
        <dbReference type="EMBL" id="KAJ1726446.1"/>
    </source>
</evidence>